<name>A0A8S5S480_9CAUD</name>
<evidence type="ECO:0000313" key="1">
    <source>
        <dbReference type="EMBL" id="DAF45745.1"/>
    </source>
</evidence>
<proteinExistence type="predicted"/>
<organism evidence="1">
    <name type="scientific">Siphoviridae sp. ctxYv12</name>
    <dbReference type="NCBI Taxonomy" id="2827974"/>
    <lineage>
        <taxon>Viruses</taxon>
        <taxon>Duplodnaviria</taxon>
        <taxon>Heunggongvirae</taxon>
        <taxon>Uroviricota</taxon>
        <taxon>Caudoviricetes</taxon>
    </lineage>
</organism>
<sequence>MEIWKIILISLIISIIVDRTQVELKYKKSRYLVVYNFQTYTGNIYIDINTFELTYEVIEKMRQHIIEVNNLDKSEKIIILNIIQIKE</sequence>
<protein>
    <submittedName>
        <fullName evidence="1">Uncharacterized protein</fullName>
    </submittedName>
</protein>
<dbReference type="EMBL" id="BK032518">
    <property type="protein sequence ID" value="DAF45745.1"/>
    <property type="molecule type" value="Genomic_DNA"/>
</dbReference>
<reference evidence="1" key="1">
    <citation type="journal article" date="2021" name="Proc. Natl. Acad. Sci. U.S.A.">
        <title>A Catalog of Tens of Thousands of Viruses from Human Metagenomes Reveals Hidden Associations with Chronic Diseases.</title>
        <authorList>
            <person name="Tisza M.J."/>
            <person name="Buck C.B."/>
        </authorList>
    </citation>
    <scope>NUCLEOTIDE SEQUENCE</scope>
    <source>
        <strain evidence="1">CtxYv12</strain>
    </source>
</reference>
<accession>A0A8S5S480</accession>